<comment type="subcellular location">
    <subcellularLocation>
        <location evidence="1">Nucleus</location>
    </subcellularLocation>
</comment>
<dbReference type="InterPro" id="IPR036576">
    <property type="entry name" value="WRKY_dom_sf"/>
</dbReference>
<keyword evidence="3" id="KW-0238">DNA-binding</keyword>
<dbReference type="SMART" id="SM00774">
    <property type="entry name" value="WRKY"/>
    <property type="match status" value="1"/>
</dbReference>
<evidence type="ECO:0000256" key="1">
    <source>
        <dbReference type="ARBA" id="ARBA00004123"/>
    </source>
</evidence>
<dbReference type="GO" id="GO:0003700">
    <property type="term" value="F:DNA-binding transcription factor activity"/>
    <property type="evidence" value="ECO:0007669"/>
    <property type="project" value="InterPro"/>
</dbReference>
<feature type="compositionally biased region" description="Low complexity" evidence="6">
    <location>
        <begin position="52"/>
        <end position="75"/>
    </location>
</feature>
<dbReference type="InterPro" id="IPR044810">
    <property type="entry name" value="WRKY_plant"/>
</dbReference>
<feature type="region of interest" description="Disordered" evidence="6">
    <location>
        <begin position="19"/>
        <end position="120"/>
    </location>
</feature>
<evidence type="ECO:0000256" key="2">
    <source>
        <dbReference type="ARBA" id="ARBA00023015"/>
    </source>
</evidence>
<evidence type="ECO:0000256" key="3">
    <source>
        <dbReference type="ARBA" id="ARBA00023125"/>
    </source>
</evidence>
<keyword evidence="5" id="KW-0539">Nucleus</keyword>
<feature type="domain" description="WRKY" evidence="7">
    <location>
        <begin position="126"/>
        <end position="191"/>
    </location>
</feature>
<dbReference type="Gramene" id="C.cajan_25148.t">
    <property type="protein sequence ID" value="C.cajan_25148.t"/>
    <property type="gene ID" value="C.cajan_25148"/>
</dbReference>
<dbReference type="PROSITE" id="PS50811">
    <property type="entry name" value="WRKY"/>
    <property type="match status" value="1"/>
</dbReference>
<dbReference type="FunFam" id="2.20.25.80:FF:000003">
    <property type="entry name" value="WRKY transcription factor 57"/>
    <property type="match status" value="1"/>
</dbReference>
<evidence type="ECO:0000256" key="4">
    <source>
        <dbReference type="ARBA" id="ARBA00023163"/>
    </source>
</evidence>
<proteinExistence type="predicted"/>
<evidence type="ECO:0000313" key="9">
    <source>
        <dbReference type="Proteomes" id="UP000075243"/>
    </source>
</evidence>
<organism evidence="8 9">
    <name type="scientific">Cajanus cajan</name>
    <name type="common">Pigeon pea</name>
    <name type="synonym">Cajanus indicus</name>
    <dbReference type="NCBI Taxonomy" id="3821"/>
    <lineage>
        <taxon>Eukaryota</taxon>
        <taxon>Viridiplantae</taxon>
        <taxon>Streptophyta</taxon>
        <taxon>Embryophyta</taxon>
        <taxon>Tracheophyta</taxon>
        <taxon>Spermatophyta</taxon>
        <taxon>Magnoliopsida</taxon>
        <taxon>eudicotyledons</taxon>
        <taxon>Gunneridae</taxon>
        <taxon>Pentapetalae</taxon>
        <taxon>rosids</taxon>
        <taxon>fabids</taxon>
        <taxon>Fabales</taxon>
        <taxon>Fabaceae</taxon>
        <taxon>Papilionoideae</taxon>
        <taxon>50 kb inversion clade</taxon>
        <taxon>NPAAA clade</taxon>
        <taxon>indigoferoid/millettioid clade</taxon>
        <taxon>Phaseoleae</taxon>
        <taxon>Cajanus</taxon>
    </lineage>
</organism>
<keyword evidence="9" id="KW-1185">Reference proteome</keyword>
<dbReference type="EMBL" id="KQ483422">
    <property type="protein sequence ID" value="KYP52616.1"/>
    <property type="molecule type" value="Genomic_DNA"/>
</dbReference>
<dbReference type="Gene3D" id="2.20.25.80">
    <property type="entry name" value="WRKY domain"/>
    <property type="match status" value="1"/>
</dbReference>
<evidence type="ECO:0000259" key="7">
    <source>
        <dbReference type="PROSITE" id="PS50811"/>
    </source>
</evidence>
<evidence type="ECO:0000256" key="6">
    <source>
        <dbReference type="SAM" id="MobiDB-lite"/>
    </source>
</evidence>
<accession>A0A151SCV9</accession>
<reference evidence="8" key="1">
    <citation type="journal article" date="2012" name="Nat. Biotechnol.">
        <title>Draft genome sequence of pigeonpea (Cajanus cajan), an orphan legume crop of resource-poor farmers.</title>
        <authorList>
            <person name="Varshney R.K."/>
            <person name="Chen W."/>
            <person name="Li Y."/>
            <person name="Bharti A.K."/>
            <person name="Saxena R.K."/>
            <person name="Schlueter J.A."/>
            <person name="Donoghue M.T."/>
            <person name="Azam S."/>
            <person name="Fan G."/>
            <person name="Whaley A.M."/>
            <person name="Farmer A.D."/>
            <person name="Sheridan J."/>
            <person name="Iwata A."/>
            <person name="Tuteja R."/>
            <person name="Penmetsa R.V."/>
            <person name="Wu W."/>
            <person name="Upadhyaya H.D."/>
            <person name="Yang S.P."/>
            <person name="Shah T."/>
            <person name="Saxena K.B."/>
            <person name="Michael T."/>
            <person name="McCombie W.R."/>
            <person name="Yang B."/>
            <person name="Zhang G."/>
            <person name="Yang H."/>
            <person name="Wang J."/>
            <person name="Spillane C."/>
            <person name="Cook D.R."/>
            <person name="May G.D."/>
            <person name="Xu X."/>
            <person name="Jackson S.A."/>
        </authorList>
    </citation>
    <scope>NUCLEOTIDE SEQUENCE [LARGE SCALE GENOMIC DNA]</scope>
</reference>
<dbReference type="PANTHER" id="PTHR31221">
    <property type="entry name" value="WRKY TRANSCRIPTION FACTOR PROTEIN 1-RELATED"/>
    <property type="match status" value="1"/>
</dbReference>
<dbReference type="InterPro" id="IPR003657">
    <property type="entry name" value="WRKY_dom"/>
</dbReference>
<dbReference type="Pfam" id="PF03106">
    <property type="entry name" value="WRKY"/>
    <property type="match status" value="1"/>
</dbReference>
<evidence type="ECO:0000256" key="5">
    <source>
        <dbReference type="ARBA" id="ARBA00023242"/>
    </source>
</evidence>
<feature type="compositionally biased region" description="Basic residues" evidence="6">
    <location>
        <begin position="103"/>
        <end position="113"/>
    </location>
</feature>
<feature type="compositionally biased region" description="Acidic residues" evidence="6">
    <location>
        <begin position="78"/>
        <end position="87"/>
    </location>
</feature>
<sequence>MDMLALPDYSSSLFDWPQSIAATSAPPPPQTTHALPSPPGGSEVLNTPPSPNSSSVSSSSNEASATAAAAAVNKATENENEAEEETMEAGKGEEDKDQDKTKKQLKPKKKNQKKQREPRVAFMTKSEVDHLDDGYRWRKYGQKAVKNSPHPRSYYRCTTANCGVKKRVERSSEDPSVVMTTYEGTHTHPSPAASRVGLGFVHEVSGLGGTTGVASTNYALRQQQLHRQQELEQRAHAAAVLYNSTSTTPLDVINTSSCINYGNTSSLSAFLQNQEIHPGFVPSRVVNPHAFVRDDGLLQDIIVPTQMRNEGNEDHA</sequence>
<dbReference type="PANTHER" id="PTHR31221:SF350">
    <property type="entry name" value="WRKY TRANSCRIPTION FACTOR 48-RELATED"/>
    <property type="match status" value="1"/>
</dbReference>
<dbReference type="SUPFAM" id="SSF118290">
    <property type="entry name" value="WRKY DNA-binding domain"/>
    <property type="match status" value="1"/>
</dbReference>
<dbReference type="Proteomes" id="UP000075243">
    <property type="component" value="Unassembled WGS sequence"/>
</dbReference>
<keyword evidence="2" id="KW-0805">Transcription regulation</keyword>
<keyword evidence="4" id="KW-0804">Transcription</keyword>
<name>A0A151SCV9_CAJCA</name>
<dbReference type="OMA" id="TIFDIMP"/>
<dbReference type="GO" id="GO:0043565">
    <property type="term" value="F:sequence-specific DNA binding"/>
    <property type="evidence" value="ECO:0007669"/>
    <property type="project" value="InterPro"/>
</dbReference>
<protein>
    <submittedName>
        <fullName evidence="8">WRKY transcription factor 23</fullName>
    </submittedName>
</protein>
<dbReference type="AlphaFoldDB" id="A0A151SCV9"/>
<gene>
    <name evidence="8" type="ORF">KK1_025570</name>
</gene>
<feature type="compositionally biased region" description="Basic and acidic residues" evidence="6">
    <location>
        <begin position="88"/>
        <end position="102"/>
    </location>
</feature>
<evidence type="ECO:0000313" key="8">
    <source>
        <dbReference type="EMBL" id="KYP52616.1"/>
    </source>
</evidence>
<dbReference type="GO" id="GO:0005634">
    <property type="term" value="C:nucleus"/>
    <property type="evidence" value="ECO:0007669"/>
    <property type="project" value="UniProtKB-SubCell"/>
</dbReference>